<feature type="compositionally biased region" description="Low complexity" evidence="4">
    <location>
        <begin position="351"/>
        <end position="365"/>
    </location>
</feature>
<dbReference type="GO" id="GO:0030015">
    <property type="term" value="C:CCR4-NOT core complex"/>
    <property type="evidence" value="ECO:0007669"/>
    <property type="project" value="InterPro"/>
</dbReference>
<feature type="compositionally biased region" description="Low complexity" evidence="4">
    <location>
        <begin position="377"/>
        <end position="402"/>
    </location>
</feature>
<feature type="region of interest" description="Disordered" evidence="4">
    <location>
        <begin position="16"/>
        <end position="78"/>
    </location>
</feature>
<feature type="region of interest" description="Disordered" evidence="4">
    <location>
        <begin position="230"/>
        <end position="438"/>
    </location>
</feature>
<dbReference type="AlphaFoldDB" id="A0AAN7WAN1"/>
<feature type="compositionally biased region" description="Acidic residues" evidence="4">
    <location>
        <begin position="68"/>
        <end position="78"/>
    </location>
</feature>
<dbReference type="InterPro" id="IPR040168">
    <property type="entry name" value="Not2/3/5"/>
</dbReference>
<evidence type="ECO:0000313" key="6">
    <source>
        <dbReference type="EMBL" id="KAK5699618.1"/>
    </source>
</evidence>
<keyword evidence="3" id="KW-0804">Transcription</keyword>
<accession>A0AAN7WAN1</accession>
<feature type="compositionally biased region" description="Low complexity" evidence="4">
    <location>
        <begin position="409"/>
        <end position="419"/>
    </location>
</feature>
<feature type="region of interest" description="Disordered" evidence="4">
    <location>
        <begin position="120"/>
        <end position="159"/>
    </location>
</feature>
<organism evidence="6 7">
    <name type="scientific">Elasticomyces elasticus</name>
    <dbReference type="NCBI Taxonomy" id="574655"/>
    <lineage>
        <taxon>Eukaryota</taxon>
        <taxon>Fungi</taxon>
        <taxon>Dikarya</taxon>
        <taxon>Ascomycota</taxon>
        <taxon>Pezizomycotina</taxon>
        <taxon>Dothideomycetes</taxon>
        <taxon>Dothideomycetidae</taxon>
        <taxon>Mycosphaerellales</taxon>
        <taxon>Teratosphaeriaceae</taxon>
        <taxon>Elasticomyces</taxon>
    </lineage>
</organism>
<name>A0AAN7WAN1_9PEZI</name>
<evidence type="ECO:0000256" key="3">
    <source>
        <dbReference type="ARBA" id="ARBA00023163"/>
    </source>
</evidence>
<feature type="compositionally biased region" description="Pro residues" evidence="4">
    <location>
        <begin position="49"/>
        <end position="58"/>
    </location>
</feature>
<comment type="caution">
    <text evidence="6">The sequence shown here is derived from an EMBL/GenBank/DDBJ whole genome shotgun (WGS) entry which is preliminary data.</text>
</comment>
<dbReference type="InterPro" id="IPR007282">
    <property type="entry name" value="NOT2/3/5_C"/>
</dbReference>
<dbReference type="EMBL" id="JAVRQU010000008">
    <property type="protein sequence ID" value="KAK5699618.1"/>
    <property type="molecule type" value="Genomic_DNA"/>
</dbReference>
<feature type="compositionally biased region" description="Polar residues" evidence="4">
    <location>
        <begin position="330"/>
        <end position="344"/>
    </location>
</feature>
<evidence type="ECO:0000256" key="1">
    <source>
        <dbReference type="ARBA" id="ARBA00007682"/>
    </source>
</evidence>
<dbReference type="PANTHER" id="PTHR23326">
    <property type="entry name" value="CCR4 NOT-RELATED"/>
    <property type="match status" value="1"/>
</dbReference>
<dbReference type="Gene3D" id="2.30.30.1020">
    <property type="entry name" value="CCR4-NOT complex subunit 2/3/5, C-terminal domain"/>
    <property type="match status" value="1"/>
</dbReference>
<dbReference type="GO" id="GO:0006355">
    <property type="term" value="P:regulation of DNA-templated transcription"/>
    <property type="evidence" value="ECO:0007669"/>
    <property type="project" value="InterPro"/>
</dbReference>
<feature type="compositionally biased region" description="Low complexity" evidence="4">
    <location>
        <begin position="268"/>
        <end position="300"/>
    </location>
</feature>
<evidence type="ECO:0000313" key="7">
    <source>
        <dbReference type="Proteomes" id="UP001310594"/>
    </source>
</evidence>
<dbReference type="Pfam" id="PF04153">
    <property type="entry name" value="NOT2_3_5_C"/>
    <property type="match status" value="1"/>
</dbReference>
<reference evidence="6" key="1">
    <citation type="submission" date="2023-08" db="EMBL/GenBank/DDBJ databases">
        <title>Black Yeasts Isolated from many extreme environments.</title>
        <authorList>
            <person name="Coleine C."/>
            <person name="Stajich J.E."/>
            <person name="Selbmann L."/>
        </authorList>
    </citation>
    <scope>NUCLEOTIDE SEQUENCE</scope>
    <source>
        <strain evidence="6">CCFEE 5810</strain>
    </source>
</reference>
<comment type="similarity">
    <text evidence="1">Belongs to the CNOT2/3/5 family.</text>
</comment>
<dbReference type="GO" id="GO:0000289">
    <property type="term" value="P:nuclear-transcribed mRNA poly(A) tail shortening"/>
    <property type="evidence" value="ECO:0007669"/>
    <property type="project" value="UniProtKB-ARBA"/>
</dbReference>
<feature type="compositionally biased region" description="Polar residues" evidence="4">
    <location>
        <begin position="301"/>
        <end position="316"/>
    </location>
</feature>
<evidence type="ECO:0000256" key="2">
    <source>
        <dbReference type="ARBA" id="ARBA00023015"/>
    </source>
</evidence>
<feature type="domain" description="NOT2/NOT3/NOT5 C-terminal" evidence="5">
    <location>
        <begin position="522"/>
        <end position="654"/>
    </location>
</feature>
<dbReference type="Proteomes" id="UP001310594">
    <property type="component" value="Unassembled WGS sequence"/>
</dbReference>
<feature type="compositionally biased region" description="Polar residues" evidence="4">
    <location>
        <begin position="420"/>
        <end position="438"/>
    </location>
</feature>
<sequence length="706" mass="73266">MGKKKKNFIPFPVDVRATTSRNVTPTELPVPRNTDQNAPPESVWAALPTPTPASPIPTTPTTVHDSVGESEDGTEDGLEESGLQLAQYLDPETGDIYVTTTPKQTVYNHTYPPLAPGARAGAGGEPEAQMNGSATAAVGGGMSRQPPTLRNTSKSVVGNGLTTTSANGLSAAAGGWAASGVPGTGGFGLGGGLGQGLAGASGLLGRTAPAVQGPQLSGFAQVLGGGGGAGGGIDMSDFPSLGGGPRPAQSSSNNTPTTATGAGWNSNTIRQSSQIPQQQQQQQQPAQQPQQRAPSTAPSQHSSIEQYDGQRTSQPSVERGEDAFPPLSNGIGSSIASPDSTLPQHNGGGSTQLPPQQQQQAQQTQMPIRGPSTNTYSQPPQQLQPQPQQSQATQAPIGSQQPLQPPPQQRDQLLQQQSPALTQQSNGQVSSPSPNVKSYASMTEAEQYGLPGLLAALEARRAIENGQPVDPTLPPAMRNGVILGQDLSTLGMDLDSPDMIYTTFTPFPNMRDSTPGAYDYVERNVVPEFTLPQAYRVGNVPGVEGRMGAFSDETLFSIFYQNPLDYRQELAALELTARDWRYHKKLRTWLQKDSPSSTATSSGSSLPIIDLAPGVPVGRESVRVPGGERGVYVFFDARGWRRERREFVLEYGELEMRLAGGVGMSGAGAGIGPAPGLGGPVQAPAPGLGGVGSVGGAVGRGGVVGA</sequence>
<keyword evidence="2" id="KW-0805">Transcription regulation</keyword>
<dbReference type="InterPro" id="IPR038635">
    <property type="entry name" value="CCR4-NOT_su2/3/5_C_sf"/>
</dbReference>
<protein>
    <submittedName>
        <fullName evidence="6">Transcriptional regulator</fullName>
    </submittedName>
</protein>
<feature type="compositionally biased region" description="Polar residues" evidence="4">
    <location>
        <begin position="145"/>
        <end position="156"/>
    </location>
</feature>
<proteinExistence type="inferred from homology"/>
<evidence type="ECO:0000259" key="5">
    <source>
        <dbReference type="Pfam" id="PF04153"/>
    </source>
</evidence>
<evidence type="ECO:0000256" key="4">
    <source>
        <dbReference type="SAM" id="MobiDB-lite"/>
    </source>
</evidence>
<feature type="compositionally biased region" description="Polar residues" evidence="4">
    <location>
        <begin position="248"/>
        <end position="267"/>
    </location>
</feature>
<gene>
    <name evidence="6" type="primary">CDC36</name>
    <name evidence="6" type="ORF">LTR97_005747</name>
</gene>